<feature type="transmembrane region" description="Helical" evidence="7">
    <location>
        <begin position="20"/>
        <end position="38"/>
    </location>
</feature>
<evidence type="ECO:0000256" key="2">
    <source>
        <dbReference type="ARBA" id="ARBA00006683"/>
    </source>
</evidence>
<evidence type="ECO:0000313" key="9">
    <source>
        <dbReference type="EMBL" id="KMT58467.1"/>
    </source>
</evidence>
<keyword evidence="5 7" id="KW-1133">Transmembrane helix</keyword>
<sequence length="240" mass="27134">MEETMNVKRLWGLLKKNKWLIFMSTCVCVLLMSVYLYAFSVPTYQSETEVLINQSVPENTVVQSQDVQANLQLVNTYTSIITSPRILSAVSAILDDKYSIKELSNMINVSNASDSQVIRIQVQSKNPNDAVKIANETVRVFKKEIPKIMKIDNISVLSPAFYDSAMSPVKPHQSLMLVVSGLFGLVIGIIIMFVRDLFDRSIKSKEDVEAILNLPVLSMISEIKEADIQKFKNKRRKRKG</sequence>
<dbReference type="PANTHER" id="PTHR32309">
    <property type="entry name" value="TYROSINE-PROTEIN KINASE"/>
    <property type="match status" value="1"/>
</dbReference>
<evidence type="ECO:0000256" key="5">
    <source>
        <dbReference type="ARBA" id="ARBA00022989"/>
    </source>
</evidence>
<accession>A0A0J8G780</accession>
<dbReference type="Proteomes" id="UP000052258">
    <property type="component" value="Unassembled WGS sequence"/>
</dbReference>
<comment type="subcellular location">
    <subcellularLocation>
        <location evidence="1">Cell membrane</location>
        <topology evidence="1">Multi-pass membrane protein</topology>
    </subcellularLocation>
</comment>
<dbReference type="GO" id="GO:0005886">
    <property type="term" value="C:plasma membrane"/>
    <property type="evidence" value="ECO:0007669"/>
    <property type="project" value="UniProtKB-SubCell"/>
</dbReference>
<comment type="similarity">
    <text evidence="2">Belongs to the CpsC/CapA family.</text>
</comment>
<evidence type="ECO:0000313" key="10">
    <source>
        <dbReference type="Proteomes" id="UP000052258"/>
    </source>
</evidence>
<organism evidence="9 10">
    <name type="scientific">Listeria fleischmannii 1991</name>
    <dbReference type="NCBI Taxonomy" id="1430899"/>
    <lineage>
        <taxon>Bacteria</taxon>
        <taxon>Bacillati</taxon>
        <taxon>Bacillota</taxon>
        <taxon>Bacilli</taxon>
        <taxon>Bacillales</taxon>
        <taxon>Listeriaceae</taxon>
        <taxon>Listeria</taxon>
    </lineage>
</organism>
<evidence type="ECO:0000256" key="6">
    <source>
        <dbReference type="ARBA" id="ARBA00023136"/>
    </source>
</evidence>
<comment type="caution">
    <text evidence="9">The sequence shown here is derived from an EMBL/GenBank/DDBJ whole genome shotgun (WGS) entry which is preliminary data.</text>
</comment>
<dbReference type="RefSeq" id="WP_059140193.1">
    <property type="nucleotide sequence ID" value="NZ_KQ130619.1"/>
</dbReference>
<dbReference type="GO" id="GO:0004713">
    <property type="term" value="F:protein tyrosine kinase activity"/>
    <property type="evidence" value="ECO:0007669"/>
    <property type="project" value="TreeGrafter"/>
</dbReference>
<name>A0A0J8G780_9LIST</name>
<dbReference type="PATRIC" id="fig|1430899.3.peg.2341"/>
<proteinExistence type="inferred from homology"/>
<keyword evidence="6 7" id="KW-0472">Membrane</keyword>
<evidence type="ECO:0000256" key="3">
    <source>
        <dbReference type="ARBA" id="ARBA00022475"/>
    </source>
</evidence>
<gene>
    <name evidence="9" type="ORF">X560_2293</name>
</gene>
<dbReference type="PANTHER" id="PTHR32309:SF13">
    <property type="entry name" value="FERRIC ENTEROBACTIN TRANSPORT PROTEIN FEPE"/>
    <property type="match status" value="1"/>
</dbReference>
<keyword evidence="3" id="KW-1003">Cell membrane</keyword>
<dbReference type="InterPro" id="IPR050445">
    <property type="entry name" value="Bact_polysacc_biosynth/exp"/>
</dbReference>
<keyword evidence="10" id="KW-1185">Reference proteome</keyword>
<dbReference type="Pfam" id="PF02706">
    <property type="entry name" value="Wzz"/>
    <property type="match status" value="1"/>
</dbReference>
<dbReference type="InterPro" id="IPR003856">
    <property type="entry name" value="LPS_length_determ_N"/>
</dbReference>
<evidence type="ECO:0000256" key="7">
    <source>
        <dbReference type="SAM" id="Phobius"/>
    </source>
</evidence>
<feature type="transmembrane region" description="Helical" evidence="7">
    <location>
        <begin position="174"/>
        <end position="194"/>
    </location>
</feature>
<keyword evidence="4 7" id="KW-0812">Transmembrane</keyword>
<evidence type="ECO:0000259" key="8">
    <source>
        <dbReference type="Pfam" id="PF02706"/>
    </source>
</evidence>
<dbReference type="EMBL" id="AZHO01000030">
    <property type="protein sequence ID" value="KMT58467.1"/>
    <property type="molecule type" value="Genomic_DNA"/>
</dbReference>
<dbReference type="OrthoDB" id="2360475at2"/>
<dbReference type="AlphaFoldDB" id="A0A0J8G780"/>
<reference evidence="9 10" key="1">
    <citation type="journal article" date="2015" name="Genome Biol. Evol.">
        <title>Comparative Genomics of Listeria Sensu Lato: Genus-Wide Differences in Evolutionary Dynamics and the Progressive Gain of Complex, Potentially Pathogenicity-Related Traits through Lateral Gene Transfer.</title>
        <authorList>
            <person name="Chiara M."/>
            <person name="Caruso M."/>
            <person name="D'Erchia A.M."/>
            <person name="Manzari C."/>
            <person name="Fraccalvieri R."/>
            <person name="Goffredo E."/>
            <person name="Latorre L."/>
            <person name="Miccolupo A."/>
            <person name="Padalino I."/>
            <person name="Santagada G."/>
            <person name="Chiocco D."/>
            <person name="Pesole G."/>
            <person name="Horner D.S."/>
            <person name="Parisi A."/>
        </authorList>
    </citation>
    <scope>NUCLEOTIDE SEQUENCE [LARGE SCALE GENOMIC DNA]</scope>
    <source>
        <strain evidence="9 10">1991</strain>
    </source>
</reference>
<protein>
    <submittedName>
        <fullName evidence="9">Capsular polysaccharide biosynthesis protein</fullName>
    </submittedName>
</protein>
<evidence type="ECO:0000256" key="1">
    <source>
        <dbReference type="ARBA" id="ARBA00004651"/>
    </source>
</evidence>
<feature type="domain" description="Polysaccharide chain length determinant N-terminal" evidence="8">
    <location>
        <begin position="4"/>
        <end position="91"/>
    </location>
</feature>
<evidence type="ECO:0000256" key="4">
    <source>
        <dbReference type="ARBA" id="ARBA00022692"/>
    </source>
</evidence>